<dbReference type="RefSeq" id="WP_096461534.1">
    <property type="nucleotide sequence ID" value="NZ_AP014936.1"/>
</dbReference>
<reference evidence="1 2" key="1">
    <citation type="submission" date="2015-08" db="EMBL/GenBank/DDBJ databases">
        <title>Complete genome sequence of Sulfurifustis variabilis.</title>
        <authorList>
            <person name="Miura A."/>
            <person name="Kojima H."/>
            <person name="Fukui M."/>
        </authorList>
    </citation>
    <scope>NUCLEOTIDE SEQUENCE [LARGE SCALE GENOMIC DNA]</scope>
    <source>
        <strain evidence="2">skN76</strain>
    </source>
</reference>
<proteinExistence type="predicted"/>
<protein>
    <recommendedName>
        <fullName evidence="3">Transcriptional regulator</fullName>
    </recommendedName>
</protein>
<gene>
    <name evidence="1" type="ORF">SVA_2535</name>
</gene>
<keyword evidence="2" id="KW-1185">Reference proteome</keyword>
<dbReference type="OrthoDB" id="5294839at2"/>
<sequence length="127" mass="14444">MSDADFPDELCRFIEDTIPTIETAELLLCLARHPEREWSPEELAHEIRPTVITEAAARKSLALFSARGLVVEKQGDRVRFNPSSADGAIRALAKAYNERPVTLIRWIYSLKEKKIQSFADAFKIKKD</sequence>
<name>A0A1B4V685_9GAMM</name>
<organism evidence="1 2">
    <name type="scientific">Sulfurifustis variabilis</name>
    <dbReference type="NCBI Taxonomy" id="1675686"/>
    <lineage>
        <taxon>Bacteria</taxon>
        <taxon>Pseudomonadati</taxon>
        <taxon>Pseudomonadota</taxon>
        <taxon>Gammaproteobacteria</taxon>
        <taxon>Acidiferrobacterales</taxon>
        <taxon>Acidiferrobacteraceae</taxon>
        <taxon>Sulfurifustis</taxon>
    </lineage>
</organism>
<evidence type="ECO:0008006" key="3">
    <source>
        <dbReference type="Google" id="ProtNLM"/>
    </source>
</evidence>
<dbReference type="EMBL" id="AP014936">
    <property type="protein sequence ID" value="BAU49083.1"/>
    <property type="molecule type" value="Genomic_DNA"/>
</dbReference>
<evidence type="ECO:0000313" key="2">
    <source>
        <dbReference type="Proteomes" id="UP000218899"/>
    </source>
</evidence>
<dbReference type="Proteomes" id="UP000218899">
    <property type="component" value="Chromosome"/>
</dbReference>
<evidence type="ECO:0000313" key="1">
    <source>
        <dbReference type="EMBL" id="BAU49083.1"/>
    </source>
</evidence>
<dbReference type="KEGG" id="sva:SVA_2535"/>
<dbReference type="AlphaFoldDB" id="A0A1B4V685"/>
<accession>A0A1B4V685</accession>